<accession>A0ABU0VBR9</accession>
<evidence type="ECO:0000313" key="4">
    <source>
        <dbReference type="Proteomes" id="UP001177898"/>
    </source>
</evidence>
<keyword evidence="1" id="KW-0238">DNA-binding</keyword>
<dbReference type="EMBL" id="JAVCYS010000006">
    <property type="protein sequence ID" value="MDQ1853999.1"/>
    <property type="molecule type" value="Genomic_DNA"/>
</dbReference>
<dbReference type="CDD" id="cd00090">
    <property type="entry name" value="HTH_ARSR"/>
    <property type="match status" value="1"/>
</dbReference>
<sequence length="161" mass="18624">MEKSNKNLNKDLLSNGFDKVISKLLTGYEIPEQFPFKQTKSIRFYPSIYVSPKFIVIWELGELNIVYDAYRYSGEEFQNSYNEQKIEEAKSLEKLSDIGKSLSELVRLKILSLISNNSKIKSQEIANELNIATATVSRHLSLLKQNNLVLEKRKMDLIFIL</sequence>
<dbReference type="RefSeq" id="WP_306646820.1">
    <property type="nucleotide sequence ID" value="NZ_JAVCYS010000006.1"/>
</dbReference>
<evidence type="ECO:0000256" key="1">
    <source>
        <dbReference type="ARBA" id="ARBA00023125"/>
    </source>
</evidence>
<dbReference type="Pfam" id="PF01022">
    <property type="entry name" value="HTH_5"/>
    <property type="match status" value="1"/>
</dbReference>
<reference evidence="3" key="1">
    <citation type="submission" date="2023-08" db="EMBL/GenBank/DDBJ databases">
        <title>Functional annotation and safety assessment of Bacillus stercoris.</title>
        <authorList>
            <person name="Pandit N.T."/>
            <person name="Ahir S.V."/>
            <person name="Chauhan D.A."/>
            <person name="Bose A."/>
            <person name="Dunlap C."/>
            <person name="Doshi J.A."/>
        </authorList>
    </citation>
    <scope>NUCLEOTIDE SEQUENCE</scope>
    <source>
        <strain evidence="3">ZBMF30</strain>
    </source>
</reference>
<dbReference type="InterPro" id="IPR036390">
    <property type="entry name" value="WH_DNA-bd_sf"/>
</dbReference>
<dbReference type="InterPro" id="IPR036388">
    <property type="entry name" value="WH-like_DNA-bd_sf"/>
</dbReference>
<dbReference type="Proteomes" id="UP001177898">
    <property type="component" value="Unassembled WGS sequence"/>
</dbReference>
<dbReference type="SUPFAM" id="SSF46785">
    <property type="entry name" value="Winged helix' DNA-binding domain"/>
    <property type="match status" value="1"/>
</dbReference>
<dbReference type="SMART" id="SM00418">
    <property type="entry name" value="HTH_ARSR"/>
    <property type="match status" value="1"/>
</dbReference>
<protein>
    <submittedName>
        <fullName evidence="3">ArsR family transcriptional regulator</fullName>
    </submittedName>
</protein>
<keyword evidence="4" id="KW-1185">Reference proteome</keyword>
<comment type="caution">
    <text evidence="3">The sequence shown here is derived from an EMBL/GenBank/DDBJ whole genome shotgun (WGS) entry which is preliminary data.</text>
</comment>
<name>A0ABU0VBR9_9BACI</name>
<organism evidence="3 4">
    <name type="scientific">Bacillus stercoris</name>
    <dbReference type="NCBI Taxonomy" id="2054641"/>
    <lineage>
        <taxon>Bacteria</taxon>
        <taxon>Bacillati</taxon>
        <taxon>Bacillota</taxon>
        <taxon>Bacilli</taxon>
        <taxon>Bacillales</taxon>
        <taxon>Bacillaceae</taxon>
        <taxon>Bacillus</taxon>
    </lineage>
</organism>
<evidence type="ECO:0000259" key="2">
    <source>
        <dbReference type="PROSITE" id="PS50987"/>
    </source>
</evidence>
<feature type="domain" description="HTH arsR-type" evidence="2">
    <location>
        <begin position="87"/>
        <end position="161"/>
    </location>
</feature>
<dbReference type="InterPro" id="IPR001845">
    <property type="entry name" value="HTH_ArsR_DNA-bd_dom"/>
</dbReference>
<proteinExistence type="predicted"/>
<gene>
    <name evidence="3" type="ORF">RAQ16_16850</name>
</gene>
<dbReference type="InterPro" id="IPR011991">
    <property type="entry name" value="ArsR-like_HTH"/>
</dbReference>
<dbReference type="PROSITE" id="PS50987">
    <property type="entry name" value="HTH_ARSR_2"/>
    <property type="match status" value="1"/>
</dbReference>
<dbReference type="Gene3D" id="1.10.10.10">
    <property type="entry name" value="Winged helix-like DNA-binding domain superfamily/Winged helix DNA-binding domain"/>
    <property type="match status" value="1"/>
</dbReference>
<evidence type="ECO:0000313" key="3">
    <source>
        <dbReference type="EMBL" id="MDQ1853999.1"/>
    </source>
</evidence>